<protein>
    <submittedName>
        <fullName evidence="1">Uncharacterized protein</fullName>
    </submittedName>
</protein>
<proteinExistence type="predicted"/>
<dbReference type="Proteomes" id="UP001154078">
    <property type="component" value="Chromosome 8"/>
</dbReference>
<sequence>MNDSYGLDNKKNIATITDNGSNFVKCFKKFGLTIKECKAAEQDTSVCSEENEKELEICSSWFTPLKHEVFWPHYKTSSAFNKALTSAEEPDQSTWKLSHVKRKFFECEDIKKAHKKLKKCEATSDIQSSDLSDFDNIKNKKRVRLNARRWSSSSNDSKKELRDHLLGNKEKSTKLPRPSGLPQTVATMGKVCRNIRAQWSEEALSNAVKAVTRGNHIGSGRVEKKLGRKSILSRQQENDLVARIVRLAE</sequence>
<dbReference type="OrthoDB" id="6766223at2759"/>
<dbReference type="EMBL" id="OV121139">
    <property type="protein sequence ID" value="CAH0562872.1"/>
    <property type="molecule type" value="Genomic_DNA"/>
</dbReference>
<keyword evidence="2" id="KW-1185">Reference proteome</keyword>
<accession>A0A9P0BGV8</accession>
<reference evidence="1" key="1">
    <citation type="submission" date="2021-12" db="EMBL/GenBank/DDBJ databases">
        <authorList>
            <person name="King R."/>
        </authorList>
    </citation>
    <scope>NUCLEOTIDE SEQUENCE</scope>
</reference>
<dbReference type="AlphaFoldDB" id="A0A9P0BGV8"/>
<gene>
    <name evidence="1" type="ORF">MELIAE_LOCUS11887</name>
</gene>
<organism evidence="1 2">
    <name type="scientific">Brassicogethes aeneus</name>
    <name type="common">Rape pollen beetle</name>
    <name type="synonym">Meligethes aeneus</name>
    <dbReference type="NCBI Taxonomy" id="1431903"/>
    <lineage>
        <taxon>Eukaryota</taxon>
        <taxon>Metazoa</taxon>
        <taxon>Ecdysozoa</taxon>
        <taxon>Arthropoda</taxon>
        <taxon>Hexapoda</taxon>
        <taxon>Insecta</taxon>
        <taxon>Pterygota</taxon>
        <taxon>Neoptera</taxon>
        <taxon>Endopterygota</taxon>
        <taxon>Coleoptera</taxon>
        <taxon>Polyphaga</taxon>
        <taxon>Cucujiformia</taxon>
        <taxon>Nitidulidae</taxon>
        <taxon>Meligethinae</taxon>
        <taxon>Brassicogethes</taxon>
    </lineage>
</organism>
<name>A0A9P0BGV8_BRAAE</name>
<evidence type="ECO:0000313" key="1">
    <source>
        <dbReference type="EMBL" id="CAH0562872.1"/>
    </source>
</evidence>
<evidence type="ECO:0000313" key="2">
    <source>
        <dbReference type="Proteomes" id="UP001154078"/>
    </source>
</evidence>